<dbReference type="InterPro" id="IPR020583">
    <property type="entry name" value="Inositol_monoP_metal-BS"/>
</dbReference>
<accession>A0A5F2ETJ4</accession>
<evidence type="ECO:0000256" key="7">
    <source>
        <dbReference type="RuleBase" id="RU364068"/>
    </source>
</evidence>
<sequence>MSQELYDLARAVGLEAAEFVRSSRPEGRVDVAATKSSDTDVVTEIDRACERLIRERIFSARPDDGFAGEEGDDIVGTSGVDWVVDPIDGTVNFVHGIPAYAVSIAARRDGTVVAGHVVNIASGEEHGAVRGEGAWRHDGDERRAVVAPQGAAPARGLVATGFHYIPEIRAKQAAAMASFLPQVADVRRIGSAALDLCALAEGHYDAYFEQGLHLWDHAAGALVATESGLVVSGLDGGPDERMVMSAHPAVAEEYFGLVRSCGF</sequence>
<feature type="binding site" evidence="6">
    <location>
        <position position="69"/>
    </location>
    <ligand>
        <name>Mg(2+)</name>
        <dbReference type="ChEBI" id="CHEBI:18420"/>
        <label>1</label>
        <note>catalytic</note>
    </ligand>
</feature>
<evidence type="ECO:0000256" key="1">
    <source>
        <dbReference type="ARBA" id="ARBA00001033"/>
    </source>
</evidence>
<feature type="binding site" evidence="6">
    <location>
        <position position="88"/>
    </location>
    <ligand>
        <name>Mg(2+)</name>
        <dbReference type="ChEBI" id="CHEBI:18420"/>
        <label>1</label>
        <note>catalytic</note>
    </ligand>
</feature>
<dbReference type="Gene3D" id="3.30.540.10">
    <property type="entry name" value="Fructose-1,6-Bisphosphatase, subunit A, domain 1"/>
    <property type="match status" value="1"/>
</dbReference>
<dbReference type="OrthoDB" id="9772456at2"/>
<dbReference type="EMBL" id="CP026952">
    <property type="protein sequence ID" value="AWB92073.1"/>
    <property type="molecule type" value="Genomic_DNA"/>
</dbReference>
<dbReference type="AlphaFoldDB" id="A0A2S0WL47"/>
<comment type="cofactor">
    <cofactor evidence="2 6 7">
        <name>Mg(2+)</name>
        <dbReference type="ChEBI" id="CHEBI:18420"/>
    </cofactor>
</comment>
<dbReference type="EC" id="3.1.3.25" evidence="7"/>
<name>A0A2S0WL47_9ACTN</name>
<evidence type="ECO:0000256" key="4">
    <source>
        <dbReference type="ARBA" id="ARBA00022801"/>
    </source>
</evidence>
<keyword evidence="5 6" id="KW-0460">Magnesium</keyword>
<accession>A0A2S0WL47</accession>
<dbReference type="GO" id="GO:0006020">
    <property type="term" value="P:inositol metabolic process"/>
    <property type="evidence" value="ECO:0007669"/>
    <property type="project" value="TreeGrafter"/>
</dbReference>
<feature type="binding site" evidence="6">
    <location>
        <position position="85"/>
    </location>
    <ligand>
        <name>Mg(2+)</name>
        <dbReference type="ChEBI" id="CHEBI:18420"/>
        <label>1</label>
        <note>catalytic</note>
    </ligand>
</feature>
<reference evidence="9" key="1">
    <citation type="submission" date="2018-01" db="EMBL/GenBank/DDBJ databases">
        <authorList>
            <person name="Li J."/>
        </authorList>
    </citation>
    <scope>NUCLEOTIDE SEQUENCE [LARGE SCALE GENOMIC DNA]</scope>
    <source>
        <strain evidence="9">592</strain>
    </source>
</reference>
<feature type="binding site" evidence="6">
    <location>
        <position position="87"/>
    </location>
    <ligand>
        <name>Mg(2+)</name>
        <dbReference type="ChEBI" id="CHEBI:18420"/>
        <label>1</label>
        <note>catalytic</note>
    </ligand>
</feature>
<evidence type="ECO:0000313" key="8">
    <source>
        <dbReference type="EMBL" id="AWB92073.1"/>
    </source>
</evidence>
<dbReference type="KEGG" id="aez:C3E78_07605"/>
<evidence type="ECO:0000256" key="3">
    <source>
        <dbReference type="ARBA" id="ARBA00022723"/>
    </source>
</evidence>
<keyword evidence="4 7" id="KW-0378">Hydrolase</keyword>
<proteinExistence type="inferred from homology"/>
<dbReference type="PANTHER" id="PTHR20854:SF4">
    <property type="entry name" value="INOSITOL-1-MONOPHOSPHATASE-RELATED"/>
    <property type="match status" value="1"/>
</dbReference>
<dbReference type="Gene3D" id="3.40.190.80">
    <property type="match status" value="1"/>
</dbReference>
<dbReference type="GO" id="GO:0007165">
    <property type="term" value="P:signal transduction"/>
    <property type="evidence" value="ECO:0007669"/>
    <property type="project" value="TreeGrafter"/>
</dbReference>
<comment type="catalytic activity">
    <reaction evidence="1 7">
        <text>a myo-inositol phosphate + H2O = myo-inositol + phosphate</text>
        <dbReference type="Rhea" id="RHEA:24056"/>
        <dbReference type="ChEBI" id="CHEBI:15377"/>
        <dbReference type="ChEBI" id="CHEBI:17268"/>
        <dbReference type="ChEBI" id="CHEBI:43474"/>
        <dbReference type="ChEBI" id="CHEBI:84139"/>
        <dbReference type="EC" id="3.1.3.25"/>
    </reaction>
</comment>
<dbReference type="InterPro" id="IPR000760">
    <property type="entry name" value="Inositol_monophosphatase-like"/>
</dbReference>
<comment type="similarity">
    <text evidence="7">Belongs to the inositol monophosphatase superfamily.</text>
</comment>
<dbReference type="RefSeq" id="WP_108577718.1">
    <property type="nucleotide sequence ID" value="NZ_CP026952.1"/>
</dbReference>
<keyword evidence="3 6" id="KW-0479">Metal-binding</keyword>
<gene>
    <name evidence="8" type="ORF">C3E78_07605</name>
</gene>
<evidence type="ECO:0000256" key="6">
    <source>
        <dbReference type="PIRSR" id="PIRSR600760-2"/>
    </source>
</evidence>
<dbReference type="PANTHER" id="PTHR20854">
    <property type="entry name" value="INOSITOL MONOPHOSPHATASE"/>
    <property type="match status" value="1"/>
</dbReference>
<evidence type="ECO:0000256" key="2">
    <source>
        <dbReference type="ARBA" id="ARBA00001946"/>
    </source>
</evidence>
<protein>
    <recommendedName>
        <fullName evidence="7">Inositol-1-monophosphatase</fullName>
        <ecNumber evidence="7">3.1.3.25</ecNumber>
    </recommendedName>
</protein>
<dbReference type="GO" id="GO:0046872">
    <property type="term" value="F:metal ion binding"/>
    <property type="evidence" value="ECO:0007669"/>
    <property type="project" value="UniProtKB-KW"/>
</dbReference>
<evidence type="ECO:0000256" key="5">
    <source>
        <dbReference type="ARBA" id="ARBA00022842"/>
    </source>
</evidence>
<feature type="binding site" evidence="6">
    <location>
        <position position="216"/>
    </location>
    <ligand>
        <name>Mg(2+)</name>
        <dbReference type="ChEBI" id="CHEBI:18420"/>
        <label>1</label>
        <note>catalytic</note>
    </ligand>
</feature>
<dbReference type="Pfam" id="PF00459">
    <property type="entry name" value="Inositol_P"/>
    <property type="match status" value="1"/>
</dbReference>
<dbReference type="Proteomes" id="UP000244384">
    <property type="component" value="Chromosome"/>
</dbReference>
<evidence type="ECO:0000313" key="9">
    <source>
        <dbReference type="Proteomes" id="UP000244384"/>
    </source>
</evidence>
<dbReference type="PRINTS" id="PR00377">
    <property type="entry name" value="IMPHPHTASES"/>
</dbReference>
<keyword evidence="9" id="KW-1185">Reference proteome</keyword>
<dbReference type="GO" id="GO:0008934">
    <property type="term" value="F:inositol monophosphate 1-phosphatase activity"/>
    <property type="evidence" value="ECO:0007669"/>
    <property type="project" value="InterPro"/>
</dbReference>
<dbReference type="SUPFAM" id="SSF56655">
    <property type="entry name" value="Carbohydrate phosphatase"/>
    <property type="match status" value="1"/>
</dbReference>
<dbReference type="InterPro" id="IPR033942">
    <property type="entry name" value="IMPase"/>
</dbReference>
<organism evidence="8 9">
    <name type="scientific">Aeromicrobium chenweiae</name>
    <dbReference type="NCBI Taxonomy" id="2079793"/>
    <lineage>
        <taxon>Bacteria</taxon>
        <taxon>Bacillati</taxon>
        <taxon>Actinomycetota</taxon>
        <taxon>Actinomycetes</taxon>
        <taxon>Propionibacteriales</taxon>
        <taxon>Nocardioidaceae</taxon>
        <taxon>Aeromicrobium</taxon>
    </lineage>
</organism>
<dbReference type="PROSITE" id="PS00629">
    <property type="entry name" value="IMP_1"/>
    <property type="match status" value="1"/>
</dbReference>
<dbReference type="CDD" id="cd01639">
    <property type="entry name" value="IMPase"/>
    <property type="match status" value="1"/>
</dbReference>